<dbReference type="EMBL" id="JAQZSM010000053">
    <property type="protein sequence ID" value="MDD7973746.1"/>
    <property type="molecule type" value="Genomic_DNA"/>
</dbReference>
<accession>A0ABT5TFF8</accession>
<dbReference type="RefSeq" id="WP_274354407.1">
    <property type="nucleotide sequence ID" value="NZ_JAQZSM010000053.1"/>
</dbReference>
<feature type="signal peptide" evidence="1">
    <location>
        <begin position="1"/>
        <end position="23"/>
    </location>
</feature>
<protein>
    <submittedName>
        <fullName evidence="2">Uncharacterized protein</fullName>
    </submittedName>
</protein>
<organism evidence="2 3">
    <name type="scientific">Roseinatronobacter alkalisoli</name>
    <dbReference type="NCBI Taxonomy" id="3028235"/>
    <lineage>
        <taxon>Bacteria</taxon>
        <taxon>Pseudomonadati</taxon>
        <taxon>Pseudomonadota</taxon>
        <taxon>Alphaproteobacteria</taxon>
        <taxon>Rhodobacterales</taxon>
        <taxon>Paracoccaceae</taxon>
        <taxon>Roseinatronobacter</taxon>
    </lineage>
</organism>
<evidence type="ECO:0000313" key="3">
    <source>
        <dbReference type="Proteomes" id="UP001431784"/>
    </source>
</evidence>
<comment type="caution">
    <text evidence="2">The sequence shown here is derived from an EMBL/GenBank/DDBJ whole genome shotgun (WGS) entry which is preliminary data.</text>
</comment>
<keyword evidence="3" id="KW-1185">Reference proteome</keyword>
<evidence type="ECO:0000256" key="1">
    <source>
        <dbReference type="SAM" id="SignalP"/>
    </source>
</evidence>
<feature type="chain" id="PRO_5045803984" evidence="1">
    <location>
        <begin position="24"/>
        <end position="108"/>
    </location>
</feature>
<keyword evidence="1" id="KW-0732">Signal</keyword>
<name>A0ABT5TFF8_9RHOB</name>
<gene>
    <name evidence="2" type="ORF">PUT78_22070</name>
</gene>
<reference evidence="2" key="1">
    <citation type="submission" date="2023-02" db="EMBL/GenBank/DDBJ databases">
        <title>Description of Roseinatronobacter alkalisoli sp. nov., an alkaliphilic bacerium isolated from soda soil.</title>
        <authorList>
            <person name="Wei W."/>
        </authorList>
    </citation>
    <scope>NUCLEOTIDE SEQUENCE</scope>
    <source>
        <strain evidence="2">HJB301</strain>
    </source>
</reference>
<dbReference type="Proteomes" id="UP001431784">
    <property type="component" value="Unassembled WGS sequence"/>
</dbReference>
<proteinExistence type="predicted"/>
<sequence>MFKRILTPALVFGMAALAPPAAAQTICGPRLAIANWLTSSFSEARTAVGLIGQDRALELWVAEDTHSWTILVTRPDSISCVVASGTNWTALKPDGELASESRRFSRHD</sequence>
<evidence type="ECO:0000313" key="2">
    <source>
        <dbReference type="EMBL" id="MDD7973746.1"/>
    </source>
</evidence>